<dbReference type="Proteomes" id="UP000019494">
    <property type="component" value="Unassembled WGS sequence"/>
</dbReference>
<evidence type="ECO:0000256" key="7">
    <source>
        <dbReference type="ARBA" id="ARBA00023291"/>
    </source>
</evidence>
<accession>W9GMQ0</accession>
<reference evidence="9" key="1">
    <citation type="submission" date="2013-08" db="EMBL/GenBank/DDBJ databases">
        <title>Intrasporangium oryzae NRRL B-24470.</title>
        <authorList>
            <person name="Liu H."/>
            <person name="Wang G."/>
        </authorList>
    </citation>
    <scope>NUCLEOTIDE SEQUENCE [LARGE SCALE GENOMIC DNA]</scope>
    <source>
        <strain evidence="9">Q5-1</strain>
    </source>
</reference>
<gene>
    <name evidence="8" type="ORF">N864_21715</name>
</gene>
<protein>
    <submittedName>
        <fullName evidence="8">Ferredoxin</fullName>
    </submittedName>
</protein>
<evidence type="ECO:0000313" key="9">
    <source>
        <dbReference type="Proteomes" id="UP000019494"/>
    </source>
</evidence>
<evidence type="ECO:0000256" key="5">
    <source>
        <dbReference type="ARBA" id="ARBA00023004"/>
    </source>
</evidence>
<keyword evidence="5" id="KW-0408">Iron</keyword>
<dbReference type="Pfam" id="PF13370">
    <property type="entry name" value="Fer4_13"/>
    <property type="match status" value="1"/>
</dbReference>
<dbReference type="GO" id="GO:0051538">
    <property type="term" value="F:3 iron, 4 sulfur cluster binding"/>
    <property type="evidence" value="ECO:0007669"/>
    <property type="project" value="UniProtKB-KW"/>
</dbReference>
<dbReference type="RefSeq" id="WP_034715603.1">
    <property type="nucleotide sequence ID" value="NZ_AWQS01000050.1"/>
</dbReference>
<dbReference type="Gene3D" id="3.30.70.20">
    <property type="match status" value="1"/>
</dbReference>
<dbReference type="GO" id="GO:0046872">
    <property type="term" value="F:metal ion binding"/>
    <property type="evidence" value="ECO:0007669"/>
    <property type="project" value="UniProtKB-KW"/>
</dbReference>
<keyword evidence="6" id="KW-0411">Iron-sulfur</keyword>
<proteinExistence type="predicted"/>
<sequence length="63" mass="7177">MRIIHSRDTCRALGVCESMDPDRFEINDEGVLEVLDDEAPESERTRLENIVRACPTRSLSLTD</sequence>
<keyword evidence="4" id="KW-0249">Electron transport</keyword>
<organism evidence="8 9">
    <name type="scientific">Intrasporangium chromatireducens Q5-1</name>
    <dbReference type="NCBI Taxonomy" id="584657"/>
    <lineage>
        <taxon>Bacteria</taxon>
        <taxon>Bacillati</taxon>
        <taxon>Actinomycetota</taxon>
        <taxon>Actinomycetes</taxon>
        <taxon>Micrococcales</taxon>
        <taxon>Intrasporangiaceae</taxon>
        <taxon>Intrasporangium</taxon>
    </lineage>
</organism>
<evidence type="ECO:0000256" key="6">
    <source>
        <dbReference type="ARBA" id="ARBA00023014"/>
    </source>
</evidence>
<dbReference type="AlphaFoldDB" id="W9GMQ0"/>
<dbReference type="PANTHER" id="PTHR36923">
    <property type="entry name" value="FERREDOXIN"/>
    <property type="match status" value="1"/>
</dbReference>
<evidence type="ECO:0000256" key="3">
    <source>
        <dbReference type="ARBA" id="ARBA00022723"/>
    </source>
</evidence>
<dbReference type="EMBL" id="AWQS01000050">
    <property type="protein sequence ID" value="EWT06392.1"/>
    <property type="molecule type" value="Genomic_DNA"/>
</dbReference>
<name>W9GMQ0_9MICO</name>
<keyword evidence="3" id="KW-0479">Metal-binding</keyword>
<keyword evidence="7" id="KW-0003">3Fe-4S</keyword>
<evidence type="ECO:0000256" key="4">
    <source>
        <dbReference type="ARBA" id="ARBA00022982"/>
    </source>
</evidence>
<keyword evidence="9" id="KW-1185">Reference proteome</keyword>
<evidence type="ECO:0000256" key="2">
    <source>
        <dbReference type="ARBA" id="ARBA00022448"/>
    </source>
</evidence>
<dbReference type="PANTHER" id="PTHR36923:SF3">
    <property type="entry name" value="FERREDOXIN"/>
    <property type="match status" value="1"/>
</dbReference>
<comment type="cofactor">
    <cofactor evidence="1">
        <name>[3Fe-4S] cluster</name>
        <dbReference type="ChEBI" id="CHEBI:21137"/>
    </cofactor>
</comment>
<dbReference type="InterPro" id="IPR051269">
    <property type="entry name" value="Fe-S_cluster_ET"/>
</dbReference>
<keyword evidence="2" id="KW-0813">Transport</keyword>
<evidence type="ECO:0000313" key="8">
    <source>
        <dbReference type="EMBL" id="EWT06392.1"/>
    </source>
</evidence>
<comment type="caution">
    <text evidence="8">The sequence shown here is derived from an EMBL/GenBank/DDBJ whole genome shotgun (WGS) entry which is preliminary data.</text>
</comment>
<evidence type="ECO:0000256" key="1">
    <source>
        <dbReference type="ARBA" id="ARBA00001927"/>
    </source>
</evidence>
<dbReference type="SUPFAM" id="SSF54862">
    <property type="entry name" value="4Fe-4S ferredoxins"/>
    <property type="match status" value="1"/>
</dbReference>